<proteinExistence type="predicted"/>
<feature type="domain" description="HTH cro/C1-type" evidence="1">
    <location>
        <begin position="26"/>
        <end position="67"/>
    </location>
</feature>
<dbReference type="InterPro" id="IPR010982">
    <property type="entry name" value="Lambda_DNA-bd_dom_sf"/>
</dbReference>
<dbReference type="Gene3D" id="1.10.260.40">
    <property type="entry name" value="lambda repressor-like DNA-binding domains"/>
    <property type="match status" value="1"/>
</dbReference>
<evidence type="ECO:0000313" key="2">
    <source>
        <dbReference type="EMBL" id="PSU42273.1"/>
    </source>
</evidence>
<evidence type="ECO:0000259" key="1">
    <source>
        <dbReference type="PROSITE" id="PS50943"/>
    </source>
</evidence>
<keyword evidence="3" id="KW-1185">Reference proteome</keyword>
<dbReference type="CDD" id="cd00093">
    <property type="entry name" value="HTH_XRE"/>
    <property type="match status" value="1"/>
</dbReference>
<sequence>MAKLVKALETPDLDQPFSTELLGLAIKAKRTQSRITQSDAAELCGIAKQTYIKIEQGKGDIRMSSIMDDSRSDDNDNWV</sequence>
<dbReference type="RefSeq" id="WP_107246794.1">
    <property type="nucleotide sequence ID" value="NZ_PYMJ01000069.1"/>
</dbReference>
<dbReference type="Pfam" id="PF01381">
    <property type="entry name" value="HTH_3"/>
    <property type="match status" value="1"/>
</dbReference>
<dbReference type="PROSITE" id="PS50943">
    <property type="entry name" value="HTH_CROC1"/>
    <property type="match status" value="1"/>
</dbReference>
<comment type="caution">
    <text evidence="2">The sequence shown here is derived from an EMBL/GenBank/DDBJ whole genome shotgun (WGS) entry which is preliminary data.</text>
</comment>
<dbReference type="SUPFAM" id="SSF47413">
    <property type="entry name" value="lambda repressor-like DNA-binding domains"/>
    <property type="match status" value="1"/>
</dbReference>
<accession>A0A2T3J5Z2</accession>
<dbReference type="GO" id="GO:0003677">
    <property type="term" value="F:DNA binding"/>
    <property type="evidence" value="ECO:0007669"/>
    <property type="project" value="InterPro"/>
</dbReference>
<gene>
    <name evidence="2" type="ORF">C9J12_29090</name>
</gene>
<dbReference type="AlphaFoldDB" id="A0A2T3J5Z2"/>
<dbReference type="InterPro" id="IPR001387">
    <property type="entry name" value="Cro/C1-type_HTH"/>
</dbReference>
<protein>
    <submittedName>
        <fullName evidence="2">Transcriptional regulator</fullName>
    </submittedName>
</protein>
<dbReference type="EMBL" id="PYMJ01000069">
    <property type="protein sequence ID" value="PSU42273.1"/>
    <property type="molecule type" value="Genomic_DNA"/>
</dbReference>
<organism evidence="2 3">
    <name type="scientific">Photobacterium frigidiphilum</name>
    <dbReference type="NCBI Taxonomy" id="264736"/>
    <lineage>
        <taxon>Bacteria</taxon>
        <taxon>Pseudomonadati</taxon>
        <taxon>Pseudomonadota</taxon>
        <taxon>Gammaproteobacteria</taxon>
        <taxon>Vibrionales</taxon>
        <taxon>Vibrionaceae</taxon>
        <taxon>Photobacterium</taxon>
    </lineage>
</organism>
<reference evidence="2 3" key="1">
    <citation type="submission" date="2018-01" db="EMBL/GenBank/DDBJ databases">
        <title>Whole genome sequencing of Histamine producing bacteria.</title>
        <authorList>
            <person name="Butler K."/>
        </authorList>
    </citation>
    <scope>NUCLEOTIDE SEQUENCE [LARGE SCALE GENOMIC DNA]</scope>
    <source>
        <strain evidence="2 3">JCM 12947</strain>
    </source>
</reference>
<dbReference type="OrthoDB" id="5569968at2"/>
<dbReference type="Proteomes" id="UP000240987">
    <property type="component" value="Unassembled WGS sequence"/>
</dbReference>
<evidence type="ECO:0000313" key="3">
    <source>
        <dbReference type="Proteomes" id="UP000240987"/>
    </source>
</evidence>
<name>A0A2T3J5Z2_9GAMM</name>